<dbReference type="Proteomes" id="UP000289738">
    <property type="component" value="Chromosome B06"/>
</dbReference>
<evidence type="ECO:0000256" key="1">
    <source>
        <dbReference type="SAM" id="MobiDB-lite"/>
    </source>
</evidence>
<protein>
    <submittedName>
        <fullName evidence="2">Uncharacterized protein</fullName>
    </submittedName>
</protein>
<name>A0A444YL08_ARAHY</name>
<feature type="region of interest" description="Disordered" evidence="1">
    <location>
        <begin position="1"/>
        <end position="115"/>
    </location>
</feature>
<reference evidence="2 3" key="1">
    <citation type="submission" date="2019-01" db="EMBL/GenBank/DDBJ databases">
        <title>Sequencing of cultivated peanut Arachis hypogaea provides insights into genome evolution and oil improvement.</title>
        <authorList>
            <person name="Chen X."/>
        </authorList>
    </citation>
    <scope>NUCLEOTIDE SEQUENCE [LARGE SCALE GENOMIC DNA]</scope>
    <source>
        <strain evidence="3">cv. Fuhuasheng</strain>
        <tissue evidence="2">Leaves</tissue>
    </source>
</reference>
<feature type="compositionally biased region" description="Polar residues" evidence="1">
    <location>
        <begin position="71"/>
        <end position="85"/>
    </location>
</feature>
<dbReference type="EMBL" id="SDMP01000016">
    <property type="protein sequence ID" value="RYR02601.1"/>
    <property type="molecule type" value="Genomic_DNA"/>
</dbReference>
<evidence type="ECO:0000313" key="2">
    <source>
        <dbReference type="EMBL" id="RYR02601.1"/>
    </source>
</evidence>
<organism evidence="2 3">
    <name type="scientific">Arachis hypogaea</name>
    <name type="common">Peanut</name>
    <dbReference type="NCBI Taxonomy" id="3818"/>
    <lineage>
        <taxon>Eukaryota</taxon>
        <taxon>Viridiplantae</taxon>
        <taxon>Streptophyta</taxon>
        <taxon>Embryophyta</taxon>
        <taxon>Tracheophyta</taxon>
        <taxon>Spermatophyta</taxon>
        <taxon>Magnoliopsida</taxon>
        <taxon>eudicotyledons</taxon>
        <taxon>Gunneridae</taxon>
        <taxon>Pentapetalae</taxon>
        <taxon>rosids</taxon>
        <taxon>fabids</taxon>
        <taxon>Fabales</taxon>
        <taxon>Fabaceae</taxon>
        <taxon>Papilionoideae</taxon>
        <taxon>50 kb inversion clade</taxon>
        <taxon>dalbergioids sensu lato</taxon>
        <taxon>Dalbergieae</taxon>
        <taxon>Pterocarpus clade</taxon>
        <taxon>Arachis</taxon>
    </lineage>
</organism>
<proteinExistence type="predicted"/>
<feature type="compositionally biased region" description="Polar residues" evidence="1">
    <location>
        <begin position="47"/>
        <end position="61"/>
    </location>
</feature>
<gene>
    <name evidence="2" type="ORF">Ahy_B06g081403</name>
</gene>
<sequence length="183" mass="19899">MEPPPPASSLFSLDTPRPHSRPHPHRVTLSSLPSSRSGTYRFGLGHSSRSVSTQSQAQSPPSCARFAGGRTQRNQLPHPSPSRTQLARLPRDCRRRGRSSRSRGRSSSLSVSSPSRTQTHAFPAFLVAGSRGIRSWWAGLRLSSCFEPRRHLPSRNRFAAQNSCTSSASCATTSCHPLGSSPD</sequence>
<accession>A0A444YL08</accession>
<feature type="compositionally biased region" description="Polar residues" evidence="1">
    <location>
        <begin position="28"/>
        <end position="38"/>
    </location>
</feature>
<evidence type="ECO:0000313" key="3">
    <source>
        <dbReference type="Proteomes" id="UP000289738"/>
    </source>
</evidence>
<dbReference type="AlphaFoldDB" id="A0A444YL08"/>
<feature type="compositionally biased region" description="Low complexity" evidence="1">
    <location>
        <begin position="105"/>
        <end position="115"/>
    </location>
</feature>
<feature type="compositionally biased region" description="Basic residues" evidence="1">
    <location>
        <begin position="93"/>
        <end position="104"/>
    </location>
</feature>
<comment type="caution">
    <text evidence="2">The sequence shown here is derived from an EMBL/GenBank/DDBJ whole genome shotgun (WGS) entry which is preliminary data.</text>
</comment>
<keyword evidence="3" id="KW-1185">Reference proteome</keyword>